<dbReference type="Gene3D" id="3.30.200.20">
    <property type="entry name" value="Phosphorylase Kinase, domain 1"/>
    <property type="match status" value="1"/>
</dbReference>
<feature type="transmembrane region" description="Helical" evidence="23">
    <location>
        <begin position="657"/>
        <end position="682"/>
    </location>
</feature>
<evidence type="ECO:0000256" key="10">
    <source>
        <dbReference type="ARBA" id="ARBA00022692"/>
    </source>
</evidence>
<keyword evidence="13 22" id="KW-0547">Nucleotide-binding</keyword>
<dbReference type="Gene3D" id="3.80.10.10">
    <property type="entry name" value="Ribonuclease Inhibitor"/>
    <property type="match status" value="4"/>
</dbReference>
<keyword evidence="10 23" id="KW-0812">Transmembrane</keyword>
<evidence type="ECO:0000259" key="24">
    <source>
        <dbReference type="PROSITE" id="PS50011"/>
    </source>
</evidence>
<evidence type="ECO:0000256" key="4">
    <source>
        <dbReference type="ARBA" id="ARBA00012513"/>
    </source>
</evidence>
<dbReference type="InterPro" id="IPR001245">
    <property type="entry name" value="Ser-Thr/Tyr_kinase_cat_dom"/>
</dbReference>
<evidence type="ECO:0000256" key="12">
    <source>
        <dbReference type="ARBA" id="ARBA00022737"/>
    </source>
</evidence>
<evidence type="ECO:0000313" key="25">
    <source>
        <dbReference type="Proteomes" id="UP000813463"/>
    </source>
</evidence>
<dbReference type="FunFam" id="1.10.510.10:FF:000358">
    <property type="entry name" value="Putative leucine-rich repeat receptor-like serine/threonine-protein kinase"/>
    <property type="match status" value="1"/>
</dbReference>
<evidence type="ECO:0000256" key="20">
    <source>
        <dbReference type="ARBA" id="ARBA00047899"/>
    </source>
</evidence>
<evidence type="ECO:0000256" key="7">
    <source>
        <dbReference type="ARBA" id="ARBA00022553"/>
    </source>
</evidence>
<comment type="catalytic activity">
    <reaction evidence="21">
        <text>L-seryl-[protein] + ATP = O-phospho-L-seryl-[protein] + ADP + H(+)</text>
        <dbReference type="Rhea" id="RHEA:17989"/>
        <dbReference type="Rhea" id="RHEA-COMP:9863"/>
        <dbReference type="Rhea" id="RHEA-COMP:11604"/>
        <dbReference type="ChEBI" id="CHEBI:15378"/>
        <dbReference type="ChEBI" id="CHEBI:29999"/>
        <dbReference type="ChEBI" id="CHEBI:30616"/>
        <dbReference type="ChEBI" id="CHEBI:83421"/>
        <dbReference type="ChEBI" id="CHEBI:456216"/>
        <dbReference type="EC" id="2.7.11.1"/>
    </reaction>
</comment>
<dbReference type="EC" id="2.7.11.1" evidence="4"/>
<evidence type="ECO:0000256" key="23">
    <source>
        <dbReference type="SAM" id="Phobius"/>
    </source>
</evidence>
<evidence type="ECO:0000256" key="5">
    <source>
        <dbReference type="ARBA" id="ARBA00022475"/>
    </source>
</evidence>
<feature type="binding site" evidence="22">
    <location>
        <position position="744"/>
    </location>
    <ligand>
        <name>ATP</name>
        <dbReference type="ChEBI" id="CHEBI:30616"/>
    </ligand>
</feature>
<reference evidence="25" key="1">
    <citation type="journal article" date="2021" name="Nat. Commun.">
        <title>Genomic analyses provide insights into spinach domestication and the genetic basis of agronomic traits.</title>
        <authorList>
            <person name="Cai X."/>
            <person name="Sun X."/>
            <person name="Xu C."/>
            <person name="Sun H."/>
            <person name="Wang X."/>
            <person name="Ge C."/>
            <person name="Zhang Z."/>
            <person name="Wang Q."/>
            <person name="Fei Z."/>
            <person name="Jiao C."/>
            <person name="Wang Q."/>
        </authorList>
    </citation>
    <scope>NUCLEOTIDE SEQUENCE [LARGE SCALE GENOMIC DNA]</scope>
    <source>
        <strain evidence="25">cv. Varoflay</strain>
    </source>
</reference>
<dbReference type="InterPro" id="IPR003591">
    <property type="entry name" value="Leu-rich_rpt_typical-subtyp"/>
</dbReference>
<evidence type="ECO:0000256" key="16">
    <source>
        <dbReference type="ARBA" id="ARBA00022989"/>
    </source>
</evidence>
<dbReference type="FunFam" id="3.80.10.10:FF:000095">
    <property type="entry name" value="LRR receptor-like serine/threonine-protein kinase GSO1"/>
    <property type="match status" value="1"/>
</dbReference>
<evidence type="ECO:0000256" key="14">
    <source>
        <dbReference type="ARBA" id="ARBA00022777"/>
    </source>
</evidence>
<dbReference type="Pfam" id="PF00560">
    <property type="entry name" value="LRR_1"/>
    <property type="match status" value="7"/>
</dbReference>
<dbReference type="FunFam" id="3.30.200.20:FF:000432">
    <property type="entry name" value="LRR receptor-like serine/threonine-protein kinase EFR"/>
    <property type="match status" value="1"/>
</dbReference>
<dbReference type="GO" id="GO:0004674">
    <property type="term" value="F:protein serine/threonine kinase activity"/>
    <property type="evidence" value="ECO:0007669"/>
    <property type="project" value="UniProtKB-KW"/>
</dbReference>
<keyword evidence="8" id="KW-0433">Leucine-rich repeat</keyword>
<dbReference type="GO" id="GO:0005886">
    <property type="term" value="C:plasma membrane"/>
    <property type="evidence" value="ECO:0007669"/>
    <property type="project" value="UniProtKB-SubCell"/>
</dbReference>
<evidence type="ECO:0000256" key="13">
    <source>
        <dbReference type="ARBA" id="ARBA00022741"/>
    </source>
</evidence>
<keyword evidence="7" id="KW-0597">Phosphoprotein</keyword>
<dbReference type="Gene3D" id="1.10.510.10">
    <property type="entry name" value="Transferase(Phosphotransferase) domain 1"/>
    <property type="match status" value="1"/>
</dbReference>
<feature type="domain" description="Protein kinase" evidence="24">
    <location>
        <begin position="714"/>
        <end position="1017"/>
    </location>
</feature>
<dbReference type="InterPro" id="IPR001611">
    <property type="entry name" value="Leu-rich_rpt"/>
</dbReference>
<dbReference type="InterPro" id="IPR008271">
    <property type="entry name" value="Ser/Thr_kinase_AS"/>
</dbReference>
<evidence type="ECO:0000256" key="2">
    <source>
        <dbReference type="ARBA" id="ARBA00004479"/>
    </source>
</evidence>
<accession>A0A9R0IVY1</accession>
<dbReference type="GeneID" id="110795844"/>
<dbReference type="InterPro" id="IPR000719">
    <property type="entry name" value="Prot_kinase_dom"/>
</dbReference>
<organism evidence="25 26">
    <name type="scientific">Spinacia oleracea</name>
    <name type="common">Spinach</name>
    <dbReference type="NCBI Taxonomy" id="3562"/>
    <lineage>
        <taxon>Eukaryota</taxon>
        <taxon>Viridiplantae</taxon>
        <taxon>Streptophyta</taxon>
        <taxon>Embryophyta</taxon>
        <taxon>Tracheophyta</taxon>
        <taxon>Spermatophyta</taxon>
        <taxon>Magnoliopsida</taxon>
        <taxon>eudicotyledons</taxon>
        <taxon>Gunneridae</taxon>
        <taxon>Pentapetalae</taxon>
        <taxon>Caryophyllales</taxon>
        <taxon>Chenopodiaceae</taxon>
        <taxon>Chenopodioideae</taxon>
        <taxon>Anserineae</taxon>
        <taxon>Spinacia</taxon>
    </lineage>
</organism>
<comment type="catalytic activity">
    <reaction evidence="20">
        <text>L-threonyl-[protein] + ATP = O-phospho-L-threonyl-[protein] + ADP + H(+)</text>
        <dbReference type="Rhea" id="RHEA:46608"/>
        <dbReference type="Rhea" id="RHEA-COMP:11060"/>
        <dbReference type="Rhea" id="RHEA-COMP:11605"/>
        <dbReference type="ChEBI" id="CHEBI:15378"/>
        <dbReference type="ChEBI" id="CHEBI:30013"/>
        <dbReference type="ChEBI" id="CHEBI:30616"/>
        <dbReference type="ChEBI" id="CHEBI:61977"/>
        <dbReference type="ChEBI" id="CHEBI:456216"/>
        <dbReference type="EC" id="2.7.11.1"/>
    </reaction>
</comment>
<dbReference type="InterPro" id="IPR055414">
    <property type="entry name" value="LRR_R13L4/SHOC2-like"/>
</dbReference>
<dbReference type="FunFam" id="3.80.10.10:FF:000288">
    <property type="entry name" value="LRR receptor-like serine/threonine-protein kinase EFR"/>
    <property type="match status" value="1"/>
</dbReference>
<dbReference type="PANTHER" id="PTHR27000">
    <property type="entry name" value="LEUCINE-RICH REPEAT RECEPTOR-LIKE PROTEIN KINASE FAMILY PROTEIN-RELATED"/>
    <property type="match status" value="1"/>
</dbReference>
<evidence type="ECO:0000256" key="9">
    <source>
        <dbReference type="ARBA" id="ARBA00022679"/>
    </source>
</evidence>
<dbReference type="Proteomes" id="UP000813463">
    <property type="component" value="Chromosome 2"/>
</dbReference>
<dbReference type="OrthoDB" id="676979at2759"/>
<dbReference type="SMART" id="SM00369">
    <property type="entry name" value="LRR_TYP"/>
    <property type="match status" value="7"/>
</dbReference>
<dbReference type="SUPFAM" id="SSF52058">
    <property type="entry name" value="L domain-like"/>
    <property type="match status" value="2"/>
</dbReference>
<proteinExistence type="inferred from homology"/>
<keyword evidence="14" id="KW-0418">Kinase</keyword>
<dbReference type="AlphaFoldDB" id="A0A9R0IVY1"/>
<protein>
    <recommendedName>
        <fullName evidence="4">non-specific serine/threonine protein kinase</fullName>
        <ecNumber evidence="4">2.7.11.1</ecNumber>
    </recommendedName>
</protein>
<reference evidence="26" key="2">
    <citation type="submission" date="2025-08" db="UniProtKB">
        <authorList>
            <consortium name="RefSeq"/>
        </authorList>
    </citation>
    <scope>IDENTIFICATION</scope>
    <source>
        <tissue evidence="26">Leaf</tissue>
    </source>
</reference>
<keyword evidence="11" id="KW-0732">Signal</keyword>
<feature type="transmembrane region" description="Helical" evidence="23">
    <location>
        <begin position="15"/>
        <end position="33"/>
    </location>
</feature>
<dbReference type="PROSITE" id="PS50011">
    <property type="entry name" value="PROTEIN_KINASE_DOM"/>
    <property type="match status" value="1"/>
</dbReference>
<evidence type="ECO:0000256" key="21">
    <source>
        <dbReference type="ARBA" id="ARBA00048679"/>
    </source>
</evidence>
<dbReference type="RefSeq" id="XP_021856559.1">
    <property type="nucleotide sequence ID" value="XM_022000867.2"/>
</dbReference>
<gene>
    <name evidence="26" type="primary">LOC110795844</name>
</gene>
<evidence type="ECO:0000256" key="22">
    <source>
        <dbReference type="PROSITE-ProRule" id="PRU10141"/>
    </source>
</evidence>
<evidence type="ECO:0000256" key="1">
    <source>
        <dbReference type="ARBA" id="ARBA00004162"/>
    </source>
</evidence>
<keyword evidence="15 22" id="KW-0067">ATP-binding</keyword>
<keyword evidence="17 23" id="KW-0472">Membrane</keyword>
<evidence type="ECO:0000313" key="26">
    <source>
        <dbReference type="RefSeq" id="XP_021856559.1"/>
    </source>
</evidence>
<keyword evidence="5" id="KW-1003">Cell membrane</keyword>
<evidence type="ECO:0000256" key="15">
    <source>
        <dbReference type="ARBA" id="ARBA00022840"/>
    </source>
</evidence>
<evidence type="ECO:0000256" key="17">
    <source>
        <dbReference type="ARBA" id="ARBA00023136"/>
    </source>
</evidence>
<keyword evidence="19" id="KW-0325">Glycoprotein</keyword>
<name>A0A9R0IVY1_SPIOL</name>
<evidence type="ECO:0000256" key="3">
    <source>
        <dbReference type="ARBA" id="ARBA00008684"/>
    </source>
</evidence>
<dbReference type="Pfam" id="PF07714">
    <property type="entry name" value="PK_Tyr_Ser-Thr"/>
    <property type="match status" value="1"/>
</dbReference>
<dbReference type="InterPro" id="IPR013210">
    <property type="entry name" value="LRR_N_plant-typ"/>
</dbReference>
<sequence length="1024" mass="112369">MYCPKLSNLIKMTCSSFYLVICATMLFCLHFSAADPRNNGTDRESLLEIKAKITDDPLGILSSWNDTIHFCEWHGVICQSQRVTSLNLRSFKLTGTLSPYVGNLSNLRMLSLQNNSFVGILPPELGRLQRLQYLGFTNNSIEGEIPANISGCSSLMELRGNGNRLVGGIPRQLGFLLHLQYVSLSLNNLTGTIPSSIGNLSSLSQLYVGGNNLIGRIPDSLGKLKNLVVLALSQNMLSGIVPPSIYNLSSLTTFDLGFNLLEGNLPSSLGITLPHLQFLLLSVNRFTGSIPVTISNSSDLVFLELAQNNLQGQVPSFHEFHRLTQLNLAGNSLGMGQTGVDDFNFVFSLANASMLEVLIISQNNFGGNFPQFVCNISMLSYLTLDRNQIVGQIPFCIENLLNLQYFDVSTNQLSGVIPQGIGKLQNLIQLYSMDNRLSGNIPSSIGNLTNLSLLELSKNNFEGEIPLSLQKCQNLLGLDLSQNNLSGRIPSELLSVSSLSRTLDLFGNQLTGSLPKEVGELVNLVYLDVSGNMLSGEIPSTLSGCVALQNLYMGGNFFQGSIPNALQTLNGLLELDLSYNNLSGEIPKFLASLPLKLLNLSNNTLEGEVPVGGVFNNATGVALVGNSGLCGGIPRFKLPNCQLNKHRKRRLGHKMRLLIAILLGLLGVILLVAFSVSLYIFWYKKRTIESTASRDSESFPKLSYQSLLNATNGFCSDNLIGRGSFGVVYKGTLESHEKTTVAIKIFNLKHHGASKSFMAECEVLRNIRHRNLTKVITACSSVDYQGNDFKALVYDYMVNGSLEDWLHLKDDTNNTLRILNLQQRLDIAFDVANALEYLHHQHGASIVHCDLKPSNVLLDENMVAHLSDFGLAKFISESVSSSQEDQYSSLGVRGTIGYTPPEYGLGNKVSTYGDVYSFGILLLEMFTGKRPTDDMFKGDMSLRHFVEEALPERVTEILDHALLNDLTAVETKCNTILEAALVSVLEISVSCSTDIPQERLDMSNVCMKLSSIRNKLLNFHQVHS</sequence>
<evidence type="ECO:0000256" key="11">
    <source>
        <dbReference type="ARBA" id="ARBA00022729"/>
    </source>
</evidence>
<keyword evidence="16 23" id="KW-1133">Transmembrane helix</keyword>
<evidence type="ECO:0000256" key="8">
    <source>
        <dbReference type="ARBA" id="ARBA00022614"/>
    </source>
</evidence>
<dbReference type="InterPro" id="IPR032675">
    <property type="entry name" value="LRR_dom_sf"/>
</dbReference>
<keyword evidence="12" id="KW-0677">Repeat</keyword>
<dbReference type="SMART" id="SM00220">
    <property type="entry name" value="S_TKc"/>
    <property type="match status" value="1"/>
</dbReference>
<keyword evidence="9" id="KW-0808">Transferase</keyword>
<keyword evidence="25" id="KW-1185">Reference proteome</keyword>
<dbReference type="Pfam" id="PF08263">
    <property type="entry name" value="LRRNT_2"/>
    <property type="match status" value="1"/>
</dbReference>
<dbReference type="InterPro" id="IPR017441">
    <property type="entry name" value="Protein_kinase_ATP_BS"/>
</dbReference>
<keyword evidence="6" id="KW-0723">Serine/threonine-protein kinase</keyword>
<evidence type="ECO:0000256" key="18">
    <source>
        <dbReference type="ARBA" id="ARBA00023170"/>
    </source>
</evidence>
<evidence type="ECO:0000256" key="6">
    <source>
        <dbReference type="ARBA" id="ARBA00022527"/>
    </source>
</evidence>
<dbReference type="PROSITE" id="PS00108">
    <property type="entry name" value="PROTEIN_KINASE_ST"/>
    <property type="match status" value="1"/>
</dbReference>
<dbReference type="Pfam" id="PF23598">
    <property type="entry name" value="LRR_14"/>
    <property type="match status" value="1"/>
</dbReference>
<comment type="subcellular location">
    <subcellularLocation>
        <location evidence="1">Cell membrane</location>
        <topology evidence="1">Single-pass membrane protein</topology>
    </subcellularLocation>
    <subcellularLocation>
        <location evidence="2">Membrane</location>
        <topology evidence="2">Single-pass type I membrane protein</topology>
    </subcellularLocation>
</comment>
<keyword evidence="18" id="KW-0675">Receptor</keyword>
<dbReference type="KEGG" id="soe:110795844"/>
<dbReference type="PROSITE" id="PS00107">
    <property type="entry name" value="PROTEIN_KINASE_ATP"/>
    <property type="match status" value="1"/>
</dbReference>
<dbReference type="InterPro" id="IPR011009">
    <property type="entry name" value="Kinase-like_dom_sf"/>
</dbReference>
<dbReference type="SUPFAM" id="SSF56112">
    <property type="entry name" value="Protein kinase-like (PK-like)"/>
    <property type="match status" value="1"/>
</dbReference>
<dbReference type="GO" id="GO:0005524">
    <property type="term" value="F:ATP binding"/>
    <property type="evidence" value="ECO:0007669"/>
    <property type="project" value="UniProtKB-UniRule"/>
</dbReference>
<dbReference type="PANTHER" id="PTHR27000:SF777">
    <property type="entry name" value="PROTEIN KINASE DOMAIN-CONTAINING PROTEIN"/>
    <property type="match status" value="1"/>
</dbReference>
<evidence type="ECO:0000256" key="19">
    <source>
        <dbReference type="ARBA" id="ARBA00023180"/>
    </source>
</evidence>
<comment type="similarity">
    <text evidence="3">Belongs to the protein kinase superfamily. Ser/Thr protein kinase family.</text>
</comment>